<name>A0AA95NJ98_9BURK</name>
<feature type="signal peptide" evidence="1">
    <location>
        <begin position="1"/>
        <end position="33"/>
    </location>
</feature>
<dbReference type="Pfam" id="PF05960">
    <property type="entry name" value="DUF885"/>
    <property type="match status" value="1"/>
</dbReference>
<evidence type="ECO:0000313" key="2">
    <source>
        <dbReference type="EMBL" id="WIT13368.1"/>
    </source>
</evidence>
<dbReference type="Proteomes" id="UP001177769">
    <property type="component" value="Chromosome"/>
</dbReference>
<organism evidence="2 3">
    <name type="scientific">Paucibacter sediminis</name>
    <dbReference type="NCBI Taxonomy" id="3019553"/>
    <lineage>
        <taxon>Bacteria</taxon>
        <taxon>Pseudomonadati</taxon>
        <taxon>Pseudomonadota</taxon>
        <taxon>Betaproteobacteria</taxon>
        <taxon>Burkholderiales</taxon>
        <taxon>Sphaerotilaceae</taxon>
        <taxon>Roseateles</taxon>
    </lineage>
</organism>
<evidence type="ECO:0000313" key="3">
    <source>
        <dbReference type="Proteomes" id="UP001177769"/>
    </source>
</evidence>
<dbReference type="InterPro" id="IPR010281">
    <property type="entry name" value="DUF885"/>
</dbReference>
<keyword evidence="1" id="KW-0732">Signal</keyword>
<keyword evidence="3" id="KW-1185">Reference proteome</keyword>
<proteinExistence type="predicted"/>
<evidence type="ECO:0000256" key="1">
    <source>
        <dbReference type="SAM" id="SignalP"/>
    </source>
</evidence>
<dbReference type="EMBL" id="CP116346">
    <property type="protein sequence ID" value="WIT13368.1"/>
    <property type="molecule type" value="Genomic_DNA"/>
</dbReference>
<gene>
    <name evidence="2" type="ORF">PFX98_07085</name>
</gene>
<dbReference type="AlphaFoldDB" id="A0AA95NJ98"/>
<reference evidence="2" key="1">
    <citation type="submission" date="2023-01" db="EMBL/GenBank/DDBJ databases">
        <title>Whole genome sequence of Paucibacter sp. S2-9 isolated from pond sediment.</title>
        <authorList>
            <person name="Jung J.Y."/>
        </authorList>
    </citation>
    <scope>NUCLEOTIDE SEQUENCE</scope>
    <source>
        <strain evidence="2">S2-9</strain>
    </source>
</reference>
<accession>A0AA95NJ98</accession>
<dbReference type="KEGG" id="pais:PFX98_07085"/>
<feature type="chain" id="PRO_5041660033" evidence="1">
    <location>
        <begin position="34"/>
        <end position="616"/>
    </location>
</feature>
<dbReference type="PANTHER" id="PTHR33361">
    <property type="entry name" value="GLR0591 PROTEIN"/>
    <property type="match status" value="1"/>
</dbReference>
<protein>
    <submittedName>
        <fullName evidence="2">DUF885 domain-containing protein</fullName>
    </submittedName>
</protein>
<dbReference type="RefSeq" id="WP_285234480.1">
    <property type="nucleotide sequence ID" value="NZ_CP116346.1"/>
</dbReference>
<dbReference type="PANTHER" id="PTHR33361:SF15">
    <property type="entry name" value="DUF885 FAMILY LIPOPROTEIN"/>
    <property type="match status" value="1"/>
</dbReference>
<sequence length="616" mass="68217">MTTHTTRRLPMLTRCALASLLTLGAWLPVPALAAAAPPAAKLQQTRQVPAAFDAEVDAFLKAYWALLPEAAVAAGEYAAAARLPAPTAANRQAQLRFSEAWLQRLARLDRARLTPAQQGDLALLQNHLRGSIWSLREFRSWQWDPSEYNVAGAFGELLNKDFAPLPRRLALIERRLQQVPAYYRAALAQLQEPSPEHLRLAIQQSEGALATFATEIPQALQQAQQQAQLPAAAAQRLARHNAAAERALQAYIAALKALDARQTAAGTGRSFRIGQAAFEAKFGYDIQAGVDARGLYERALQHKEALHQRMSELSDRLWPGLFGDAAKPAERLDKIARVIEKLSANHVSPAGYVDEIKAQIPALAKFVEQHDLLALDPTRPLQVRETPAYMRGVAGASISAPGPLDPQGATYYNVDPLDKYTPAEAESYLREYNHWVLQILSIHEAIPGHYLQLLHANKSPSKVKALFGNGAMVEGWAVYGERMMMEAGWGDMDGQPSPEMWLMYSKWNLRTVCNAILDYRTHVLGQGQAEAEALLEREAFQSKTEASEKWHRAQVTAVQLSSYFAGYSEIMALREQLKAQRGAAFSLKDFHTEFLSHGSAPVKMVSELMQQQGKRR</sequence>